<organism evidence="2 4">
    <name type="scientific">Methanosphaera cuniculi</name>
    <dbReference type="NCBI Taxonomy" id="1077256"/>
    <lineage>
        <taxon>Archaea</taxon>
        <taxon>Methanobacteriati</taxon>
        <taxon>Methanobacteriota</taxon>
        <taxon>Methanomada group</taxon>
        <taxon>Methanobacteria</taxon>
        <taxon>Methanobacteriales</taxon>
        <taxon>Methanobacteriaceae</taxon>
        <taxon>Methanosphaera</taxon>
    </lineage>
</organism>
<dbReference type="EMBL" id="LWMS01000017">
    <property type="protein sequence ID" value="PWL08456.1"/>
    <property type="molecule type" value="Genomic_DNA"/>
</dbReference>
<dbReference type="Proteomes" id="UP000217528">
    <property type="component" value="Unassembled WGS sequence"/>
</dbReference>
<dbReference type="Proteomes" id="UP000246004">
    <property type="component" value="Unassembled WGS sequence"/>
</dbReference>
<reference evidence="3 5" key="1">
    <citation type="submission" date="2016-04" db="EMBL/GenBank/DDBJ databases">
        <title>Genome sequence of Methanosphaera cuniculi DSM 4103.</title>
        <authorList>
            <person name="Poehlein A."/>
            <person name="Seedorf H."/>
            <person name="Daniel R."/>
        </authorList>
    </citation>
    <scope>NUCLEOTIDE SEQUENCE [LARGE SCALE GENOMIC DNA]</scope>
    <source>
        <strain evidence="3 5">DSM 4103</strain>
    </source>
</reference>
<gene>
    <name evidence="2" type="ORF">ASJ82_00995</name>
    <name evidence="3" type="ORF">MSCUN_06500</name>
</gene>
<proteinExistence type="predicted"/>
<dbReference type="Pfam" id="PF13290">
    <property type="entry name" value="CHB_HEX_C_1"/>
    <property type="match status" value="2"/>
</dbReference>
<dbReference type="OrthoDB" id="83899at2157"/>
<dbReference type="InterPro" id="IPR059177">
    <property type="entry name" value="GH29D-like_dom"/>
</dbReference>
<dbReference type="AlphaFoldDB" id="A0A2A2HE76"/>
<protein>
    <recommendedName>
        <fullName evidence="1">GH29D-like beta-sandwich domain-containing protein</fullName>
    </recommendedName>
</protein>
<accession>A0A2A2HE76</accession>
<evidence type="ECO:0000259" key="1">
    <source>
        <dbReference type="Pfam" id="PF13290"/>
    </source>
</evidence>
<dbReference type="EMBL" id="LMVN01000009">
    <property type="protein sequence ID" value="PAV07739.1"/>
    <property type="molecule type" value="Genomic_DNA"/>
</dbReference>
<feature type="domain" description="GH29D-like beta-sandwich" evidence="1">
    <location>
        <begin position="2"/>
        <end position="54"/>
    </location>
</feature>
<feature type="domain" description="GH29D-like beta-sandwich" evidence="1">
    <location>
        <begin position="76"/>
        <end position="140"/>
    </location>
</feature>
<sequence length="815" mass="92887">MTANVKGKIYYTRNGSTPTNKSKLYKDNEVLTICIKTQINAIVVTENNITSKITHYQSEQILTPPISVVVPQTDLINNQQTLNFTTNWDNTTIYYTTDGSNPKKSNTKIKYNNKTFKINKNTTLKYYTKDNLEGYESIVYTYNTPKYTQERPTLTIINTTRMYSDNHQRIMIQSNQPTTIEYYKYWGTNDVIHKKYTKELDTSKNTQLIITGKHKTTGQMASQKEYMPTKGTRTIMNYTYTLSMPYPDGAITLNEKYYLNLTSEKNNFESFSLLYNYRKNNIEGTLSRTITEPGMLIYTTNNNKILNIKLYGYAYGDINQVSVLSTTELYNEEILLITKFSTIVNGKINQTIFFLLPDMNQLSDDDKDATPINTSFTSNYQNYTLNKKDKLNHLFTITEIMPFQTLQTYIITNRLINKDDIQQTINKNKTYTKNENKTFTNINEMEVDKTDHLKAAYGTYLTGETIIYFNDEMSKFYGSYNNVTFTRADDTQILVGVNHHGTIYSNIYDPTLSTKITNNPTVNQTVQFRFMTTVMMSEWEKQALRLSMQNITSPLYIFFEDVRLNNNNVNFTIDEKTGIITIEPTTNQTYYIEIDLKTGIVKTMMKTEEEGEKIKGATSQIGQGYCYHGENTDELLNMLNKLNNFTSNDFTNDFMNTLRDCLNEITPELESTMGTTLITAGTLMLSSGPGSVVGVSMIIGGLGLCYLSAGGSISDPFNPYYWADAAPSVIAGLIPFIAEDRMILSLTKLAVKSSPVRKASKISLIFGFNNAAPENMEDYMCGKAIDQVISSNLKQFLTDMNVSKGSYNKIRSILT</sequence>
<evidence type="ECO:0000313" key="4">
    <source>
        <dbReference type="Proteomes" id="UP000217528"/>
    </source>
</evidence>
<name>A0A2A2HE76_9EURY</name>
<evidence type="ECO:0000313" key="3">
    <source>
        <dbReference type="EMBL" id="PWL08456.1"/>
    </source>
</evidence>
<comment type="caution">
    <text evidence="2">The sequence shown here is derived from an EMBL/GenBank/DDBJ whole genome shotgun (WGS) entry which is preliminary data.</text>
</comment>
<keyword evidence="4" id="KW-1185">Reference proteome</keyword>
<reference evidence="2 4" key="2">
    <citation type="journal article" date="2017" name="BMC Genomics">
        <title>Genomic analysis of methanogenic archaea reveals a shift towards energy conservation.</title>
        <authorList>
            <person name="Gilmore S.P."/>
            <person name="Henske J.K."/>
            <person name="Sexton J.A."/>
            <person name="Solomon K.V."/>
            <person name="Seppala S."/>
            <person name="Yoo J.I."/>
            <person name="Huyett L.M."/>
            <person name="Pressman A."/>
            <person name="Cogan J.Z."/>
            <person name="Kivenson V."/>
            <person name="Peng X."/>
            <person name="Tan Y."/>
            <person name="Valentine D.L."/>
            <person name="O'Malley M.A."/>
        </authorList>
    </citation>
    <scope>NUCLEOTIDE SEQUENCE [LARGE SCALE GENOMIC DNA]</scope>
    <source>
        <strain evidence="2 4">1R-7</strain>
    </source>
</reference>
<evidence type="ECO:0000313" key="5">
    <source>
        <dbReference type="Proteomes" id="UP000246004"/>
    </source>
</evidence>
<evidence type="ECO:0000313" key="2">
    <source>
        <dbReference type="EMBL" id="PAV07739.1"/>
    </source>
</evidence>